<name>A0A6J7JUH9_9ZZZZ</name>
<feature type="transmembrane region" description="Helical" evidence="1">
    <location>
        <begin position="72"/>
        <end position="90"/>
    </location>
</feature>
<gene>
    <name evidence="2" type="ORF">UFOPK3837_00217</name>
</gene>
<protein>
    <submittedName>
        <fullName evidence="2">Unannotated protein</fullName>
    </submittedName>
</protein>
<dbReference type="Pfam" id="PF10825">
    <property type="entry name" value="DUF2752"/>
    <property type="match status" value="1"/>
</dbReference>
<dbReference type="AlphaFoldDB" id="A0A6J7JUH9"/>
<keyword evidence="1" id="KW-1133">Transmembrane helix</keyword>
<sequence>MSASVTQPKALTKTKVAGVLALAGLAVAYVELVPNQLWLKCPIHSTTGIYCPGCGGQRWLASLLHGDFVAAWNYNQLLSLSPLLAIAYYLIAKAKPGKRTHIILISILLALIIAFVVWRNLPTQAAFLN</sequence>
<evidence type="ECO:0000256" key="1">
    <source>
        <dbReference type="SAM" id="Phobius"/>
    </source>
</evidence>
<evidence type="ECO:0000313" key="2">
    <source>
        <dbReference type="EMBL" id="CAB4947528.1"/>
    </source>
</evidence>
<reference evidence="2" key="1">
    <citation type="submission" date="2020-05" db="EMBL/GenBank/DDBJ databases">
        <authorList>
            <person name="Chiriac C."/>
            <person name="Salcher M."/>
            <person name="Ghai R."/>
            <person name="Kavagutti S V."/>
        </authorList>
    </citation>
    <scope>NUCLEOTIDE SEQUENCE</scope>
</reference>
<keyword evidence="1" id="KW-0812">Transmembrane</keyword>
<feature type="transmembrane region" description="Helical" evidence="1">
    <location>
        <begin position="102"/>
        <end position="121"/>
    </location>
</feature>
<dbReference type="InterPro" id="IPR021215">
    <property type="entry name" value="DUF2752"/>
</dbReference>
<keyword evidence="1" id="KW-0472">Membrane</keyword>
<proteinExistence type="predicted"/>
<organism evidence="2">
    <name type="scientific">freshwater metagenome</name>
    <dbReference type="NCBI Taxonomy" id="449393"/>
    <lineage>
        <taxon>unclassified sequences</taxon>
        <taxon>metagenomes</taxon>
        <taxon>ecological metagenomes</taxon>
    </lineage>
</organism>
<accession>A0A6J7JUH9</accession>
<dbReference type="EMBL" id="CAFBNO010000004">
    <property type="protein sequence ID" value="CAB4947528.1"/>
    <property type="molecule type" value="Genomic_DNA"/>
</dbReference>